<reference evidence="3" key="1">
    <citation type="submission" date="2025-08" db="UniProtKB">
        <authorList>
            <consortium name="RefSeq"/>
        </authorList>
    </citation>
    <scope>IDENTIFICATION</scope>
    <source>
        <tissue evidence="3">Fruit stalk</tissue>
    </source>
</reference>
<keyword evidence="2" id="KW-1185">Reference proteome</keyword>
<accession>A0A6P6A1B9</accession>
<evidence type="ECO:0000259" key="1">
    <source>
        <dbReference type="Pfam" id="PF00403"/>
    </source>
</evidence>
<dbReference type="KEGG" id="dzi:111305466"/>
<gene>
    <name evidence="3" type="primary">LOC111305466</name>
</gene>
<sequence length="82" mass="9457">MTANMGCAQCRKKVSQVVSKMKGLREYIVDVSNKKVIVKADLGFHWNVKDDLSESEKRKDWHPLEVFKCLSPICFKKQLEAD</sequence>
<feature type="domain" description="HMA" evidence="1">
    <location>
        <begin position="4"/>
        <end position="41"/>
    </location>
</feature>
<dbReference type="GO" id="GO:0046872">
    <property type="term" value="F:metal ion binding"/>
    <property type="evidence" value="ECO:0007669"/>
    <property type="project" value="InterPro"/>
</dbReference>
<protein>
    <submittedName>
        <fullName evidence="3">Uncharacterized protein LOC111305466</fullName>
    </submittedName>
</protein>
<dbReference type="CDD" id="cd00371">
    <property type="entry name" value="HMA"/>
    <property type="match status" value="1"/>
</dbReference>
<evidence type="ECO:0000313" key="2">
    <source>
        <dbReference type="Proteomes" id="UP000515121"/>
    </source>
</evidence>
<dbReference type="SUPFAM" id="SSF55008">
    <property type="entry name" value="HMA, heavy metal-associated domain"/>
    <property type="match status" value="1"/>
</dbReference>
<dbReference type="Pfam" id="PF00403">
    <property type="entry name" value="HMA"/>
    <property type="match status" value="1"/>
</dbReference>
<dbReference type="RefSeq" id="XP_022758774.1">
    <property type="nucleotide sequence ID" value="XM_022903039.1"/>
</dbReference>
<evidence type="ECO:0000313" key="3">
    <source>
        <dbReference type="RefSeq" id="XP_022758774.1"/>
    </source>
</evidence>
<dbReference type="Proteomes" id="UP000515121">
    <property type="component" value="Unplaced"/>
</dbReference>
<dbReference type="InterPro" id="IPR036163">
    <property type="entry name" value="HMA_dom_sf"/>
</dbReference>
<name>A0A6P6A1B9_DURZI</name>
<dbReference type="Gene3D" id="3.30.70.100">
    <property type="match status" value="1"/>
</dbReference>
<dbReference type="GeneID" id="111305466"/>
<organism evidence="2 3">
    <name type="scientific">Durio zibethinus</name>
    <name type="common">Durian</name>
    <dbReference type="NCBI Taxonomy" id="66656"/>
    <lineage>
        <taxon>Eukaryota</taxon>
        <taxon>Viridiplantae</taxon>
        <taxon>Streptophyta</taxon>
        <taxon>Embryophyta</taxon>
        <taxon>Tracheophyta</taxon>
        <taxon>Spermatophyta</taxon>
        <taxon>Magnoliopsida</taxon>
        <taxon>eudicotyledons</taxon>
        <taxon>Gunneridae</taxon>
        <taxon>Pentapetalae</taxon>
        <taxon>rosids</taxon>
        <taxon>malvids</taxon>
        <taxon>Malvales</taxon>
        <taxon>Malvaceae</taxon>
        <taxon>Helicteroideae</taxon>
        <taxon>Durio</taxon>
    </lineage>
</organism>
<dbReference type="OrthoDB" id="1295525at2759"/>
<proteinExistence type="predicted"/>
<dbReference type="AlphaFoldDB" id="A0A6P6A1B9"/>
<dbReference type="InterPro" id="IPR006121">
    <property type="entry name" value="HMA_dom"/>
</dbReference>